<dbReference type="EMBL" id="CYKH01001754">
    <property type="protein sequence ID" value="CUG89634.1"/>
    <property type="molecule type" value="Genomic_DNA"/>
</dbReference>
<proteinExistence type="predicted"/>
<evidence type="ECO:0000313" key="3">
    <source>
        <dbReference type="Proteomes" id="UP000051952"/>
    </source>
</evidence>
<reference evidence="3" key="1">
    <citation type="submission" date="2015-09" db="EMBL/GenBank/DDBJ databases">
        <authorList>
            <consortium name="Pathogen Informatics"/>
        </authorList>
    </citation>
    <scope>NUCLEOTIDE SEQUENCE [LARGE SCALE GENOMIC DNA]</scope>
    <source>
        <strain evidence="3">Lake Konstanz</strain>
    </source>
</reference>
<dbReference type="VEuPathDB" id="TriTrypDB:BSAL_02060"/>
<keyword evidence="3" id="KW-1185">Reference proteome</keyword>
<evidence type="ECO:0000313" key="2">
    <source>
        <dbReference type="EMBL" id="CUG89634.1"/>
    </source>
</evidence>
<sequence length="143" mass="16498">NPAANMDEVQRDARAHEAQFLANEGFPQEELDALQRFEAVFGPLPVEVPLQQRFEMYDEMLQQYRQEIGNDTHPVMLFLQTLLPWGGNLRDMALQRAMQAQNVDDPVARRVAAQRRRDEAVWQDAADEAQRREDAESSSDEGW</sequence>
<feature type="region of interest" description="Disordered" evidence="1">
    <location>
        <begin position="114"/>
        <end position="143"/>
    </location>
</feature>
<dbReference type="Proteomes" id="UP000051952">
    <property type="component" value="Unassembled WGS sequence"/>
</dbReference>
<protein>
    <submittedName>
        <fullName evidence="2">Uncharacterized protein</fullName>
    </submittedName>
</protein>
<feature type="non-terminal residue" evidence="2">
    <location>
        <position position="1"/>
    </location>
</feature>
<gene>
    <name evidence="2" type="ORF">BSAL_02060</name>
</gene>
<organism evidence="2 3">
    <name type="scientific">Bodo saltans</name>
    <name type="common">Flagellated protozoan</name>
    <dbReference type="NCBI Taxonomy" id="75058"/>
    <lineage>
        <taxon>Eukaryota</taxon>
        <taxon>Discoba</taxon>
        <taxon>Euglenozoa</taxon>
        <taxon>Kinetoplastea</taxon>
        <taxon>Metakinetoplastina</taxon>
        <taxon>Eubodonida</taxon>
        <taxon>Bodonidae</taxon>
        <taxon>Bodo</taxon>
    </lineage>
</organism>
<dbReference type="AlphaFoldDB" id="A0A0S4JHL8"/>
<evidence type="ECO:0000256" key="1">
    <source>
        <dbReference type="SAM" id="MobiDB-lite"/>
    </source>
</evidence>
<name>A0A0S4JHL8_BODSA</name>
<accession>A0A0S4JHL8</accession>